<evidence type="ECO:0000256" key="6">
    <source>
        <dbReference type="ARBA" id="ARBA00023136"/>
    </source>
</evidence>
<dbReference type="Proteomes" id="UP000665043">
    <property type="component" value="Chromosome"/>
</dbReference>
<dbReference type="Pfam" id="PF05977">
    <property type="entry name" value="MFS_3"/>
    <property type="match status" value="1"/>
</dbReference>
<evidence type="ECO:0000313" key="9">
    <source>
        <dbReference type="EMBL" id="QTM97960.1"/>
    </source>
</evidence>
<dbReference type="SUPFAM" id="SSF103473">
    <property type="entry name" value="MFS general substrate transporter"/>
    <property type="match status" value="1"/>
</dbReference>
<name>A0ABX7VQB8_9BACI</name>
<evidence type="ECO:0000256" key="5">
    <source>
        <dbReference type="ARBA" id="ARBA00022989"/>
    </source>
</evidence>
<dbReference type="CDD" id="cd06173">
    <property type="entry name" value="MFS_MefA_like"/>
    <property type="match status" value="1"/>
</dbReference>
<keyword evidence="10" id="KW-1185">Reference proteome</keyword>
<dbReference type="PANTHER" id="PTHR23513">
    <property type="entry name" value="INTEGRAL MEMBRANE EFFLUX PROTEIN-RELATED"/>
    <property type="match status" value="1"/>
</dbReference>
<evidence type="ECO:0000256" key="2">
    <source>
        <dbReference type="ARBA" id="ARBA00022448"/>
    </source>
</evidence>
<dbReference type="Gene3D" id="1.20.1250.20">
    <property type="entry name" value="MFS general substrate transporter like domains"/>
    <property type="match status" value="1"/>
</dbReference>
<keyword evidence="3" id="KW-1003">Cell membrane</keyword>
<keyword evidence="4 7" id="KW-0812">Transmembrane</keyword>
<evidence type="ECO:0000256" key="3">
    <source>
        <dbReference type="ARBA" id="ARBA00022475"/>
    </source>
</evidence>
<feature type="transmembrane region" description="Helical" evidence="7">
    <location>
        <begin position="180"/>
        <end position="199"/>
    </location>
</feature>
<evidence type="ECO:0000259" key="8">
    <source>
        <dbReference type="PROSITE" id="PS50850"/>
    </source>
</evidence>
<evidence type="ECO:0000256" key="1">
    <source>
        <dbReference type="ARBA" id="ARBA00004651"/>
    </source>
</evidence>
<evidence type="ECO:0000256" key="7">
    <source>
        <dbReference type="SAM" id="Phobius"/>
    </source>
</evidence>
<feature type="domain" description="Major facilitator superfamily (MFS) profile" evidence="8">
    <location>
        <begin position="228"/>
        <end position="419"/>
    </location>
</feature>
<dbReference type="InterPro" id="IPR020846">
    <property type="entry name" value="MFS_dom"/>
</dbReference>
<comment type="subcellular location">
    <subcellularLocation>
        <location evidence="1">Cell membrane</location>
        <topology evidence="1">Multi-pass membrane protein</topology>
    </subcellularLocation>
</comment>
<feature type="transmembrane region" description="Helical" evidence="7">
    <location>
        <begin position="85"/>
        <end position="106"/>
    </location>
</feature>
<dbReference type="InterPro" id="IPR022324">
    <property type="entry name" value="Bacilysin_exporter_BacE_put"/>
</dbReference>
<dbReference type="InterPro" id="IPR036259">
    <property type="entry name" value="MFS_trans_sf"/>
</dbReference>
<feature type="transmembrane region" description="Helical" evidence="7">
    <location>
        <begin position="294"/>
        <end position="310"/>
    </location>
</feature>
<feature type="transmembrane region" description="Helical" evidence="7">
    <location>
        <begin position="382"/>
        <end position="400"/>
    </location>
</feature>
<gene>
    <name evidence="9" type="ORF">ERJ70_00635</name>
</gene>
<accession>A0ABX7VQB8</accession>
<dbReference type="InterPro" id="IPR010290">
    <property type="entry name" value="TM_effector"/>
</dbReference>
<feature type="transmembrane region" description="Helical" evidence="7">
    <location>
        <begin position="359"/>
        <end position="376"/>
    </location>
</feature>
<keyword evidence="5 7" id="KW-1133">Transmembrane helix</keyword>
<dbReference type="PROSITE" id="PS50850">
    <property type="entry name" value="MFS"/>
    <property type="match status" value="1"/>
</dbReference>
<evidence type="ECO:0000313" key="10">
    <source>
        <dbReference type="Proteomes" id="UP000665043"/>
    </source>
</evidence>
<feature type="transmembrane region" description="Helical" evidence="7">
    <location>
        <begin position="316"/>
        <end position="338"/>
    </location>
</feature>
<dbReference type="PANTHER" id="PTHR23513:SF6">
    <property type="entry name" value="MAJOR FACILITATOR SUPERFAMILY ASSOCIATED DOMAIN-CONTAINING PROTEIN"/>
    <property type="match status" value="1"/>
</dbReference>
<feature type="transmembrane region" description="Helical" evidence="7">
    <location>
        <begin position="265"/>
        <end position="287"/>
    </location>
</feature>
<dbReference type="EMBL" id="CP046956">
    <property type="protein sequence ID" value="QTM97960.1"/>
    <property type="molecule type" value="Genomic_DNA"/>
</dbReference>
<feature type="transmembrane region" description="Helical" evidence="7">
    <location>
        <begin position="220"/>
        <end position="253"/>
    </location>
</feature>
<reference evidence="9 10" key="1">
    <citation type="submission" date="2019-12" db="EMBL/GenBank/DDBJ databases">
        <title>The whole genome sequencing of a strain isolated from a Mars analog, Dalangtan Playa.</title>
        <authorList>
            <person name="Huang T."/>
        </authorList>
    </citation>
    <scope>NUCLEOTIDE SEQUENCE [LARGE SCALE GENOMIC DNA]</scope>
    <source>
        <strain evidence="9 10">DP4-553-S</strain>
    </source>
</reference>
<proteinExistence type="predicted"/>
<keyword evidence="2" id="KW-0813">Transport</keyword>
<evidence type="ECO:0000256" key="4">
    <source>
        <dbReference type="ARBA" id="ARBA00022692"/>
    </source>
</evidence>
<sequence>MKKTVSILRSTNVPLSKNYPLFRFIGGNVISFMGDQIYMIALPLMVLSVTGSPISMGIVSALERLPVLAQPLIGILSDRFSRKRLLLIGDGGRFLLTGWIGFISLYGNLHVWQLYIAAFGIGLLSQVYNTSQFATVPSLVSKQHLQLVNSINTGALQTATLSAPAIGGLIISLYHPGIALLVNSFSFFIAFAAVASIQLPSNQPQESRKTTILQDLKEGFHFVLTTKAILFTNLAMLFSTFGTTLLLTLLVFHLKDTIHLSSYQIGWLLSGGGAGAIAGALFSGILTTFFRYRSLLFSAAFTGGLSVIVLSQMQSFFLLLAANMAGTFMVAILNPCLATIRQTLTPFRLLGRVQATSRFMAWILLPVAALSAGLLADLTSTGTTLFIGGTVSTLASFFYLHPSLSSKAVQIKDRKRQAQ</sequence>
<organism evidence="9 10">
    <name type="scientific">Sediminibacillus dalangtanensis</name>
    <dbReference type="NCBI Taxonomy" id="2729421"/>
    <lineage>
        <taxon>Bacteria</taxon>
        <taxon>Bacillati</taxon>
        <taxon>Bacillota</taxon>
        <taxon>Bacilli</taxon>
        <taxon>Bacillales</taxon>
        <taxon>Bacillaceae</taxon>
        <taxon>Sediminibacillus</taxon>
    </lineage>
</organism>
<dbReference type="PRINTS" id="PR01988">
    <property type="entry name" value="EXPORTERBACE"/>
</dbReference>
<keyword evidence="6 7" id="KW-0472">Membrane</keyword>
<protein>
    <submittedName>
        <fullName evidence="9">MFS transporter</fullName>
    </submittedName>
</protein>
<feature type="transmembrane region" description="Helical" evidence="7">
    <location>
        <begin position="112"/>
        <end position="130"/>
    </location>
</feature>
<dbReference type="RefSeq" id="WP_209366485.1">
    <property type="nucleotide sequence ID" value="NZ_CP046956.1"/>
</dbReference>